<evidence type="ECO:0000313" key="2">
    <source>
        <dbReference type="EMBL" id="BCY23767.1"/>
    </source>
</evidence>
<dbReference type="GO" id="GO:0004803">
    <property type="term" value="F:transposase activity"/>
    <property type="evidence" value="ECO:0007669"/>
    <property type="project" value="InterPro"/>
</dbReference>
<dbReference type="GO" id="GO:0006313">
    <property type="term" value="P:DNA transposition"/>
    <property type="evidence" value="ECO:0007669"/>
    <property type="project" value="InterPro"/>
</dbReference>
<dbReference type="GO" id="GO:0003677">
    <property type="term" value="F:DNA binding"/>
    <property type="evidence" value="ECO:0007669"/>
    <property type="project" value="InterPro"/>
</dbReference>
<dbReference type="Gene3D" id="1.10.10.60">
    <property type="entry name" value="Homeodomain-like"/>
    <property type="match status" value="1"/>
</dbReference>
<organism evidence="1">
    <name type="scientific">Tetragenococcus halophilus</name>
    <name type="common">Pediococcus halophilus</name>
    <dbReference type="NCBI Taxonomy" id="51669"/>
    <lineage>
        <taxon>Bacteria</taxon>
        <taxon>Bacillati</taxon>
        <taxon>Bacillota</taxon>
        <taxon>Bacilli</taxon>
        <taxon>Lactobacillales</taxon>
        <taxon>Enterococcaceae</taxon>
        <taxon>Tetragenococcus</taxon>
    </lineage>
</organism>
<dbReference type="InterPro" id="IPR009057">
    <property type="entry name" value="Homeodomain-like_sf"/>
</dbReference>
<dbReference type="AlphaFoldDB" id="A0A8D6C2A1"/>
<dbReference type="EMBL" id="LC638496">
    <property type="protein sequence ID" value="BCY23767.1"/>
    <property type="molecule type" value="Genomic_DNA"/>
</dbReference>
<proteinExistence type="predicted"/>
<dbReference type="EMBL" id="LC638494">
    <property type="protein sequence ID" value="BCY23757.1"/>
    <property type="molecule type" value="Genomic_DNA"/>
</dbReference>
<dbReference type="Pfam" id="PF01527">
    <property type="entry name" value="HTH_Tnp_1"/>
    <property type="match status" value="1"/>
</dbReference>
<sequence>MKGCSMMAKQYNQETRELILQLNEQGQSVPSLAREYGISEATIYNWKKAYTPDEETGKSQADIHQMEKEMHRMKQEIDILKKAITIFTKE</sequence>
<dbReference type="InterPro" id="IPR002514">
    <property type="entry name" value="Transposase_8"/>
</dbReference>
<reference evidence="1" key="1">
    <citation type="submission" date="2021-06" db="EMBL/GenBank/DDBJ databases">
        <title>Ribitol-containing wall teichoic acid of Tetragenococcus halophilus is targeted by bacteriophage (phi)WJ7 as the irreversible binding receptor.</title>
        <authorList>
            <person name="Wakinaka T."/>
            <person name="Matsutani M."/>
            <person name="Watanabe J."/>
            <person name="Mogi Y."/>
            <person name="Tokuoka M."/>
            <person name="Ohnishi A."/>
        </authorList>
    </citation>
    <scope>NUCLEOTIDE SEQUENCE</scope>
    <source>
        <strain evidence="1">WJ7</strain>
        <strain evidence="2">YA163</strain>
    </source>
</reference>
<protein>
    <submittedName>
        <fullName evidence="1">Transposase 2</fullName>
    </submittedName>
    <submittedName>
        <fullName evidence="2">Transposase 3</fullName>
    </submittedName>
</protein>
<accession>A0A8D6C2A1</accession>
<name>A0A8D6C2A1_TETHA</name>
<dbReference type="SUPFAM" id="SSF46689">
    <property type="entry name" value="Homeodomain-like"/>
    <property type="match status" value="1"/>
</dbReference>
<evidence type="ECO:0000313" key="1">
    <source>
        <dbReference type="EMBL" id="BCY23757.1"/>
    </source>
</evidence>